<feature type="compositionally biased region" description="Low complexity" evidence="1">
    <location>
        <begin position="63"/>
        <end position="73"/>
    </location>
</feature>
<gene>
    <name evidence="2" type="ORF">NCTC9426_02046</name>
</gene>
<organism evidence="2 3">
    <name type="scientific">Moraxella bovis</name>
    <dbReference type="NCBI Taxonomy" id="476"/>
    <lineage>
        <taxon>Bacteria</taxon>
        <taxon>Pseudomonadati</taxon>
        <taxon>Pseudomonadota</taxon>
        <taxon>Gammaproteobacteria</taxon>
        <taxon>Moraxellales</taxon>
        <taxon>Moraxellaceae</taxon>
        <taxon>Moraxella</taxon>
    </lineage>
</organism>
<dbReference type="EMBL" id="UGPZ01000003">
    <property type="protein sequence ID" value="STY93324.1"/>
    <property type="molecule type" value="Genomic_DNA"/>
</dbReference>
<evidence type="ECO:0000313" key="3">
    <source>
        <dbReference type="Proteomes" id="UP000254133"/>
    </source>
</evidence>
<accession>A0A378PYR3</accession>
<feature type="region of interest" description="Disordered" evidence="1">
    <location>
        <begin position="165"/>
        <end position="188"/>
    </location>
</feature>
<reference evidence="2 3" key="1">
    <citation type="submission" date="2018-06" db="EMBL/GenBank/DDBJ databases">
        <authorList>
            <consortium name="Pathogen Informatics"/>
            <person name="Doyle S."/>
        </authorList>
    </citation>
    <scope>NUCLEOTIDE SEQUENCE [LARGE SCALE GENOMIC DNA]</scope>
    <source>
        <strain evidence="2 3">NCTC9426</strain>
    </source>
</reference>
<feature type="compositionally biased region" description="Polar residues" evidence="1">
    <location>
        <begin position="85"/>
        <end position="98"/>
    </location>
</feature>
<feature type="compositionally biased region" description="Polar residues" evidence="1">
    <location>
        <begin position="165"/>
        <end position="179"/>
    </location>
</feature>
<evidence type="ECO:0000313" key="2">
    <source>
        <dbReference type="EMBL" id="STY93324.1"/>
    </source>
</evidence>
<evidence type="ECO:0008006" key="4">
    <source>
        <dbReference type="Google" id="ProtNLM"/>
    </source>
</evidence>
<proteinExistence type="predicted"/>
<dbReference type="AlphaFoldDB" id="A0A378PYR3"/>
<name>A0A378PYR3_MORBO</name>
<dbReference type="RefSeq" id="WP_181879583.1">
    <property type="nucleotide sequence ID" value="NZ_UGPZ01000003.1"/>
</dbReference>
<feature type="region of interest" description="Disordered" evidence="1">
    <location>
        <begin position="63"/>
        <end position="98"/>
    </location>
</feature>
<protein>
    <recommendedName>
        <fullName evidence="4">Terminase small subunit</fullName>
    </recommendedName>
</protein>
<evidence type="ECO:0000256" key="1">
    <source>
        <dbReference type="SAM" id="MobiDB-lite"/>
    </source>
</evidence>
<dbReference type="Proteomes" id="UP000254133">
    <property type="component" value="Unassembled WGS sequence"/>
</dbReference>
<sequence length="188" mass="20585">MALTAKQERYARLVASGKDLHASALEAGCKNFESARKFVADMAKRENVQAFINQVRTVDAGLTTSTDSTATTDISHPNAPAAPTETAQPRQAPTTPQSPLEFLTSVFNNADGLYTPKERINAAIALLPYTEQKLAQTGKKEDAMENAKSKSHLVCPCNQPQIHRPTQSCHHQPQPQSRKQPPIMVRLL</sequence>